<dbReference type="Pfam" id="PF06995">
    <property type="entry name" value="Phage_P2_GpU"/>
    <property type="match status" value="1"/>
</dbReference>
<keyword evidence="2" id="KW-1185">Reference proteome</keyword>
<organism evidence="1 2">
    <name type="scientific">Thioclava dalianensis</name>
    <dbReference type="NCBI Taxonomy" id="1185766"/>
    <lineage>
        <taxon>Bacteria</taxon>
        <taxon>Pseudomonadati</taxon>
        <taxon>Pseudomonadota</taxon>
        <taxon>Alphaproteobacteria</taxon>
        <taxon>Rhodobacterales</taxon>
        <taxon>Paracoccaceae</taxon>
        <taxon>Thioclava</taxon>
    </lineage>
</organism>
<dbReference type="OrthoDB" id="1550902at2"/>
<accession>A0A074TKW6</accession>
<dbReference type="InterPro" id="IPR009734">
    <property type="entry name" value="Myoviridae_GpU"/>
</dbReference>
<comment type="caution">
    <text evidence="1">The sequence shown here is derived from an EMBL/GenBank/DDBJ whole genome shotgun (WGS) entry which is preliminary data.</text>
</comment>
<gene>
    <name evidence="1" type="ORF">DL1_03370</name>
</gene>
<name>A0A074TKW6_9RHOB</name>
<proteinExistence type="predicted"/>
<dbReference type="RefSeq" id="WP_038066167.1">
    <property type="nucleotide sequence ID" value="NZ_FOVB01000002.1"/>
</dbReference>
<reference evidence="1 2" key="1">
    <citation type="submission" date="2014-03" db="EMBL/GenBank/DDBJ databases">
        <title>The draft genome sequence of Thioclava dalianensis DLFJ1-1.</title>
        <authorList>
            <person name="Lai Q."/>
            <person name="Shao Z."/>
        </authorList>
    </citation>
    <scope>NUCLEOTIDE SEQUENCE [LARGE SCALE GENOMIC DNA]</scope>
    <source>
        <strain evidence="1 2">DLFJ1-1</strain>
    </source>
</reference>
<dbReference type="eggNOG" id="COG3499">
    <property type="taxonomic scope" value="Bacteria"/>
</dbReference>
<evidence type="ECO:0000313" key="1">
    <source>
        <dbReference type="EMBL" id="KEP69638.1"/>
    </source>
</evidence>
<evidence type="ECO:0000313" key="2">
    <source>
        <dbReference type="Proteomes" id="UP000027725"/>
    </source>
</evidence>
<dbReference type="EMBL" id="JHEH01000012">
    <property type="protein sequence ID" value="KEP69638.1"/>
    <property type="molecule type" value="Genomic_DNA"/>
</dbReference>
<dbReference type="Proteomes" id="UP000027725">
    <property type="component" value="Unassembled WGS sequence"/>
</dbReference>
<sequence length="140" mass="14838">MAGPVTMALGPFMFHAHGFGYTGVGRKLDTSWAEIETAGRFNALQWTGPRSEVVTITGVLFPKEFGGAGTLESVRLAATSGVPLMLVSLGGKVFGSHAIQKIDEDRAFHDRFGAPGRNAYTIEVKRLGAGFSLLSLLGVI</sequence>
<dbReference type="STRING" id="1185766.SAMN05216224_102735"/>
<protein>
    <submittedName>
        <fullName evidence="1">Tail protein</fullName>
    </submittedName>
</protein>
<dbReference type="AlphaFoldDB" id="A0A074TKW6"/>